<comment type="function">
    <text evidence="6">Catalyzes the thiamine diphosphate-dependent decarboxylation of 2-oxoglutarate and the subsequent addition of the resulting succinic semialdehyde-thiamine pyrophosphate anion to isochorismate to yield 2-succinyl-5-enolpyruvyl-6-hydroxy-3-cyclohexene-1-carboxylate (SEPHCHC).</text>
</comment>
<reference evidence="10 11" key="1">
    <citation type="journal article" date="2018" name="Sci. Rep.">
        <title>Genome Features and Biochemical Characteristics of a Robust, Fast Growing and Naturally Transformable Cyanobacterium Synechococcus elongatus PCC 11801 Isolated from India.</title>
        <authorList>
            <person name="Jaiswal D."/>
            <person name="Sengupta A."/>
            <person name="Sohoni S."/>
            <person name="Sengupta S."/>
            <person name="Phadnavis A.G."/>
            <person name="Pakrasi H.B."/>
            <person name="Wangikar P.P."/>
        </authorList>
    </citation>
    <scope>NUCLEOTIDE SEQUENCE [LARGE SCALE GENOMIC DNA]</scope>
    <source>
        <strain evidence="10 11">PCC 11801</strain>
    </source>
</reference>
<dbReference type="PANTHER" id="PTHR42916">
    <property type="entry name" value="2-SUCCINYL-5-ENOLPYRUVYL-6-HYDROXY-3-CYCLOHEXENE-1-CARBOXYLATE SYNTHASE"/>
    <property type="match status" value="1"/>
</dbReference>
<dbReference type="GO" id="GO:0009234">
    <property type="term" value="P:menaquinone biosynthetic process"/>
    <property type="evidence" value="ECO:0007669"/>
    <property type="project" value="InterPro"/>
</dbReference>
<feature type="domain" description="Thiamine pyrophosphate enzyme TPP-binding" evidence="7">
    <location>
        <begin position="425"/>
        <end position="546"/>
    </location>
</feature>
<dbReference type="CDD" id="cd07037">
    <property type="entry name" value="TPP_PYR_MenD"/>
    <property type="match status" value="1"/>
</dbReference>
<dbReference type="HAMAP" id="MF_01659">
    <property type="entry name" value="MenD"/>
    <property type="match status" value="1"/>
</dbReference>
<dbReference type="GO" id="GO:0030976">
    <property type="term" value="F:thiamine pyrophosphate binding"/>
    <property type="evidence" value="ECO:0007669"/>
    <property type="project" value="UniProtKB-UniRule"/>
</dbReference>
<evidence type="ECO:0000256" key="5">
    <source>
        <dbReference type="ARBA" id="ARBA00023211"/>
    </source>
</evidence>
<dbReference type="EC" id="2.2.1.9" evidence="6"/>
<keyword evidence="2 6" id="KW-0479">Metal-binding</keyword>
<dbReference type="Proteomes" id="UP000267249">
    <property type="component" value="Chromosome"/>
</dbReference>
<dbReference type="AlphaFoldDB" id="A0AAN1QP87"/>
<protein>
    <recommendedName>
        <fullName evidence="6">2-succinyl-5-enolpyruvyl-6-hydroxy-3-cyclohexene-1-carboxylate synthase</fullName>
        <shortName evidence="6">SEPHCHC synthase</shortName>
        <ecNumber evidence="6">2.2.1.9</ecNumber>
    </recommendedName>
</protein>
<evidence type="ECO:0000256" key="1">
    <source>
        <dbReference type="ARBA" id="ARBA00022679"/>
    </source>
</evidence>
<name>A0AAN1QP87_SYNEL</name>
<dbReference type="NCBIfam" id="TIGR00173">
    <property type="entry name" value="menD"/>
    <property type="match status" value="1"/>
</dbReference>
<evidence type="ECO:0000259" key="9">
    <source>
        <dbReference type="Pfam" id="PF16582"/>
    </source>
</evidence>
<dbReference type="InterPro" id="IPR029061">
    <property type="entry name" value="THDP-binding"/>
</dbReference>
<sequence>MGQAAAVTMPIDPRNFNTLWASVLAESFVQLGLQTVVICPGSRSAPLAIAFAEHPAIEAIPILDERSAGFFALGRARASHRPVALLCSSGTAGANFYPAVIEAKESGVPLLVITADRPPELRQCHAGQAIDQLKLFGSYPLWQAELALPALDLELLRYLRQTVQQAWQQALRGGPVHLNQPLREPLAPIADPTTQTWLAQQWPGEDFFAELLTAVPTPQIHQPLPPLPAQGLITVGPIAPEDPAAFTQAIARLSRHLGWPVLSDAVTPLRQFADDCPLLISGYDFILRQSHWRATLKPEAVLQVGELPTSKELRLWLAEQTCPRWIVAPRPENFDPLHGSSHHLPVAVEAIPIPAAIAPPNPYSQQWQQAETAVQTAIAQHLAAVPDLTEPLIARLLSQHLPDQTPIFVANSTPIRDLEWFWLANNKQRSLYCNRGANGIDGTLSTAIGIAHQNRPSVLITGDLSLLHDSNGFLQRSRLQGHLTVVLIDNSGGGIFELLPIRDCGPSFEPFVATPQSVDFAVLCQAYGVEYQAIATEQELIKSIQTLPTTGIRVLHLLTNRRHNAAWRRALFTELAAIPSGD</sequence>
<comment type="similarity">
    <text evidence="6">Belongs to the TPP enzyme family. MenD subfamily.</text>
</comment>
<keyword evidence="1 6" id="KW-0808">Transferase</keyword>
<dbReference type="GO" id="GO:0000287">
    <property type="term" value="F:magnesium ion binding"/>
    <property type="evidence" value="ECO:0007669"/>
    <property type="project" value="UniProtKB-UniRule"/>
</dbReference>
<dbReference type="InterPro" id="IPR012001">
    <property type="entry name" value="Thiamin_PyroP_enz_TPP-bd_dom"/>
</dbReference>
<dbReference type="Pfam" id="PF16582">
    <property type="entry name" value="TPP_enzyme_M_2"/>
    <property type="match status" value="1"/>
</dbReference>
<evidence type="ECO:0000313" key="10">
    <source>
        <dbReference type="EMBL" id="AZB73031.1"/>
    </source>
</evidence>
<evidence type="ECO:0000259" key="8">
    <source>
        <dbReference type="Pfam" id="PF02776"/>
    </source>
</evidence>
<comment type="catalytic activity">
    <reaction evidence="6">
        <text>isochorismate + 2-oxoglutarate + H(+) = 5-enolpyruvoyl-6-hydroxy-2-succinyl-cyclohex-3-ene-1-carboxylate + CO2</text>
        <dbReference type="Rhea" id="RHEA:25593"/>
        <dbReference type="ChEBI" id="CHEBI:15378"/>
        <dbReference type="ChEBI" id="CHEBI:16526"/>
        <dbReference type="ChEBI" id="CHEBI:16810"/>
        <dbReference type="ChEBI" id="CHEBI:29780"/>
        <dbReference type="ChEBI" id="CHEBI:58818"/>
        <dbReference type="EC" id="2.2.1.9"/>
    </reaction>
</comment>
<dbReference type="GO" id="GO:0030145">
    <property type="term" value="F:manganese ion binding"/>
    <property type="evidence" value="ECO:0007669"/>
    <property type="project" value="UniProtKB-UniRule"/>
</dbReference>
<dbReference type="Gene3D" id="3.40.50.1220">
    <property type="entry name" value="TPP-binding domain"/>
    <property type="match status" value="1"/>
</dbReference>
<proteinExistence type="inferred from homology"/>
<dbReference type="GO" id="GO:0042372">
    <property type="term" value="P:phylloquinone biosynthetic process"/>
    <property type="evidence" value="ECO:0007669"/>
    <property type="project" value="UniProtKB-UniRule"/>
</dbReference>
<dbReference type="PIRSF" id="PIRSF004983">
    <property type="entry name" value="MenD"/>
    <property type="match status" value="1"/>
</dbReference>
<dbReference type="InterPro" id="IPR004433">
    <property type="entry name" value="MenaQ_synth_MenD"/>
</dbReference>
<comment type="subunit">
    <text evidence="6">Homodimer.</text>
</comment>
<keyword evidence="4 6" id="KW-0786">Thiamine pyrophosphate</keyword>
<dbReference type="EMBL" id="CP030139">
    <property type="protein sequence ID" value="AZB73031.1"/>
    <property type="molecule type" value="Genomic_DNA"/>
</dbReference>
<dbReference type="RefSeq" id="WP_208673414.1">
    <property type="nucleotide sequence ID" value="NZ_CP030139.2"/>
</dbReference>
<comment type="cofactor">
    <cofactor evidence="6">
        <name>thiamine diphosphate</name>
        <dbReference type="ChEBI" id="CHEBI:58937"/>
    </cofactor>
    <text evidence="6">Binds 1 thiamine pyrophosphate per subunit.</text>
</comment>
<feature type="domain" description="Thiamine pyrophosphate enzyme N-terminal TPP-binding" evidence="8">
    <location>
        <begin position="21"/>
        <end position="134"/>
    </location>
</feature>
<accession>A0AAN1QP87</accession>
<organism evidence="10 11">
    <name type="scientific">Synechococcus elongatus PCC 11801</name>
    <dbReference type="NCBI Taxonomy" id="2219813"/>
    <lineage>
        <taxon>Bacteria</taxon>
        <taxon>Bacillati</taxon>
        <taxon>Cyanobacteriota</taxon>
        <taxon>Cyanophyceae</taxon>
        <taxon>Synechococcales</taxon>
        <taxon>Synechococcaceae</taxon>
        <taxon>Synechococcus</taxon>
    </lineage>
</organism>
<comment type="pathway">
    <text evidence="6">Quinol/quinone metabolism; 1,4-dihydroxy-2-naphthoate biosynthesis; 1,4-dihydroxy-2-naphthoate from chorismate: step 2/7.</text>
</comment>
<dbReference type="InterPro" id="IPR011766">
    <property type="entry name" value="TPP_enzyme_TPP-bd"/>
</dbReference>
<evidence type="ECO:0000256" key="2">
    <source>
        <dbReference type="ARBA" id="ARBA00022723"/>
    </source>
</evidence>
<keyword evidence="5 6" id="KW-0464">Manganese</keyword>
<evidence type="ECO:0000259" key="7">
    <source>
        <dbReference type="Pfam" id="PF02775"/>
    </source>
</evidence>
<dbReference type="Pfam" id="PF02776">
    <property type="entry name" value="TPP_enzyme_N"/>
    <property type="match status" value="1"/>
</dbReference>
<dbReference type="PANTHER" id="PTHR42916:SF1">
    <property type="entry name" value="PROTEIN PHYLLO, CHLOROPLASTIC"/>
    <property type="match status" value="1"/>
</dbReference>
<dbReference type="Gene3D" id="3.40.50.970">
    <property type="match status" value="2"/>
</dbReference>
<dbReference type="InterPro" id="IPR032264">
    <property type="entry name" value="MenD_middle"/>
</dbReference>
<comment type="pathway">
    <text evidence="6">Cofactor biosynthesis; phylloquinone biosynthesis.</text>
</comment>
<gene>
    <name evidence="6 10" type="primary">menD</name>
    <name evidence="10" type="ORF">DOP62_10130</name>
</gene>
<evidence type="ECO:0000256" key="6">
    <source>
        <dbReference type="HAMAP-Rule" id="MF_01659"/>
    </source>
</evidence>
<dbReference type="GO" id="GO:0070204">
    <property type="term" value="F:2-succinyl-5-enolpyruvyl-6-hydroxy-3-cyclohexene-1-carboxylic-acid synthase activity"/>
    <property type="evidence" value="ECO:0007669"/>
    <property type="project" value="UniProtKB-UniRule"/>
</dbReference>
<evidence type="ECO:0000256" key="4">
    <source>
        <dbReference type="ARBA" id="ARBA00023052"/>
    </source>
</evidence>
<dbReference type="CDD" id="cd02009">
    <property type="entry name" value="TPP_SHCHC_synthase"/>
    <property type="match status" value="1"/>
</dbReference>
<evidence type="ECO:0000256" key="3">
    <source>
        <dbReference type="ARBA" id="ARBA00022842"/>
    </source>
</evidence>
<dbReference type="Pfam" id="PF02775">
    <property type="entry name" value="TPP_enzyme_C"/>
    <property type="match status" value="1"/>
</dbReference>
<feature type="domain" description="Menaquinone biosynthesis protein MenD middle" evidence="9">
    <location>
        <begin position="229"/>
        <end position="409"/>
    </location>
</feature>
<evidence type="ECO:0000313" key="11">
    <source>
        <dbReference type="Proteomes" id="UP000267249"/>
    </source>
</evidence>
<comment type="cofactor">
    <cofactor evidence="6">
        <name>Mg(2+)</name>
        <dbReference type="ChEBI" id="CHEBI:18420"/>
    </cofactor>
    <cofactor evidence="6">
        <name>Mn(2+)</name>
        <dbReference type="ChEBI" id="CHEBI:29035"/>
    </cofactor>
</comment>
<dbReference type="SUPFAM" id="SSF52518">
    <property type="entry name" value="Thiamin diphosphate-binding fold (THDP-binding)"/>
    <property type="match status" value="2"/>
</dbReference>
<keyword evidence="3 6" id="KW-0460">Magnesium</keyword>